<evidence type="ECO:0000313" key="1">
    <source>
        <dbReference type="EMBL" id="RII41905.1"/>
    </source>
</evidence>
<name>A0A399J8M0_9MICC</name>
<keyword evidence="2" id="KW-1185">Reference proteome</keyword>
<proteinExistence type="predicted"/>
<reference evidence="1 2" key="1">
    <citation type="submission" date="2018-07" db="EMBL/GenBank/DDBJ databases">
        <title>Arthrobacter sp. nov., isolated from raw cow's milk with high bacterial count.</title>
        <authorList>
            <person name="Hahne J."/>
            <person name="Isele D."/>
            <person name="Lipski A."/>
        </authorList>
    </citation>
    <scope>NUCLEOTIDE SEQUENCE [LARGE SCALE GENOMIC DNA]</scope>
    <source>
        <strain evidence="1 2">JZ R-35</strain>
    </source>
</reference>
<sequence length="92" mass="10074">MSTLPGNPHLEMAQANIDAEELLPEGAESTGLRELAQIEATLAVAHELRTTNLIAWLNFQHAWDRDGGYFDDQESNLFPQIATRLGLGGEGQ</sequence>
<dbReference type="AlphaFoldDB" id="A0A399J8M0"/>
<dbReference type="EMBL" id="QQXK01000019">
    <property type="protein sequence ID" value="RII41905.1"/>
    <property type="molecule type" value="Genomic_DNA"/>
</dbReference>
<protein>
    <submittedName>
        <fullName evidence="1">Uncharacterized protein</fullName>
    </submittedName>
</protein>
<dbReference type="RefSeq" id="WP_119425055.1">
    <property type="nucleotide sequence ID" value="NZ_QQXK01000019.1"/>
</dbReference>
<dbReference type="Proteomes" id="UP000265419">
    <property type="component" value="Unassembled WGS sequence"/>
</dbReference>
<organism evidence="1 2">
    <name type="scientific">Galactobacter valiniphilus</name>
    <dbReference type="NCBI Taxonomy" id="2676122"/>
    <lineage>
        <taxon>Bacteria</taxon>
        <taxon>Bacillati</taxon>
        <taxon>Actinomycetota</taxon>
        <taxon>Actinomycetes</taxon>
        <taxon>Micrococcales</taxon>
        <taxon>Micrococcaceae</taxon>
        <taxon>Galactobacter</taxon>
    </lineage>
</organism>
<gene>
    <name evidence="1" type="ORF">DWB68_10285</name>
</gene>
<comment type="caution">
    <text evidence="1">The sequence shown here is derived from an EMBL/GenBank/DDBJ whole genome shotgun (WGS) entry which is preliminary data.</text>
</comment>
<evidence type="ECO:0000313" key="2">
    <source>
        <dbReference type="Proteomes" id="UP000265419"/>
    </source>
</evidence>
<accession>A0A399J8M0</accession>